<evidence type="ECO:0000313" key="1">
    <source>
        <dbReference type="EMBL" id="QPT40978.1"/>
    </source>
</evidence>
<gene>
    <name evidence="1" type="ORF">I6G29_05350</name>
    <name evidence="2" type="ORF">NCTC11997_01126</name>
</gene>
<dbReference type="Proteomes" id="UP000254603">
    <property type="component" value="Unassembled WGS sequence"/>
</dbReference>
<name>A0A378XDU8_9BURK</name>
<dbReference type="AlphaFoldDB" id="A0A378XDU8"/>
<reference evidence="1 4" key="2">
    <citation type="submission" date="2020-12" db="EMBL/GenBank/DDBJ databases">
        <title>FDA dAtabase for Regulatory Grade micrObial Sequences (FDA-ARGOS): Supporting development and validation of Infectious Disease Dx tests.</title>
        <authorList>
            <person name="Sproer C."/>
            <person name="Gronow S."/>
            <person name="Severitt S."/>
            <person name="Schroder I."/>
            <person name="Tallon L."/>
            <person name="Sadzewicz L."/>
            <person name="Zhao X."/>
            <person name="Boylan J."/>
            <person name="Ott S."/>
            <person name="Bowen H."/>
            <person name="Vavikolanu K."/>
            <person name="Mehta A."/>
            <person name="Aluvathingal J."/>
            <person name="Nadendla S."/>
            <person name="Lowell S."/>
            <person name="Myers T."/>
            <person name="Yan Y."/>
            <person name="Sichtig H."/>
        </authorList>
    </citation>
    <scope>NUCLEOTIDE SEQUENCE [LARGE SCALE GENOMIC DNA]</scope>
    <source>
        <strain evidence="1 4">FDAARGOS_872</strain>
    </source>
</reference>
<dbReference type="Proteomes" id="UP000594903">
    <property type="component" value="Chromosome"/>
</dbReference>
<evidence type="ECO:0000313" key="3">
    <source>
        <dbReference type="Proteomes" id="UP000254603"/>
    </source>
</evidence>
<evidence type="ECO:0000313" key="4">
    <source>
        <dbReference type="Proteomes" id="UP000594903"/>
    </source>
</evidence>
<keyword evidence="4" id="KW-1185">Reference proteome</keyword>
<evidence type="ECO:0000313" key="2">
    <source>
        <dbReference type="EMBL" id="SUA53365.1"/>
    </source>
</evidence>
<dbReference type="Gene3D" id="6.10.290.10">
    <property type="match status" value="2"/>
</dbReference>
<sequence>MIKLNLNLENSKFTIQTLAALKEGEFEEGNDFSVDLNNELKVMLERLNVTFNIINTAIVREDWLAMLALLVRMRVYLMNLSGVFSNTAEDIATLLKMPMVFSSESLSKVMKYKLSCSEDSSLKIDINLNEFKLIIKKINALEQKVAESSPWFVNYELNLNEYFLEKTNSLGGSIGAANKKLSSGEYVESVYHLKKICLFSMELSIFFDQMMEDVGKVIWSEEFNFPEFSEDYTIPEYYDLPEFMR</sequence>
<dbReference type="RefSeq" id="WP_018575725.1">
    <property type="nucleotide sequence ID" value="NZ_CP065725.1"/>
</dbReference>
<organism evidence="2 3">
    <name type="scientific">Oligella ureolytica</name>
    <dbReference type="NCBI Taxonomy" id="90244"/>
    <lineage>
        <taxon>Bacteria</taxon>
        <taxon>Pseudomonadati</taxon>
        <taxon>Pseudomonadota</taxon>
        <taxon>Betaproteobacteria</taxon>
        <taxon>Burkholderiales</taxon>
        <taxon>Alcaligenaceae</taxon>
        <taxon>Oligella</taxon>
    </lineage>
</organism>
<proteinExistence type="predicted"/>
<dbReference type="EMBL" id="CP065725">
    <property type="protein sequence ID" value="QPT40978.1"/>
    <property type="molecule type" value="Genomic_DNA"/>
</dbReference>
<accession>A0A378XDU8</accession>
<reference evidence="2 3" key="1">
    <citation type="submission" date="2018-06" db="EMBL/GenBank/DDBJ databases">
        <authorList>
            <consortium name="Pathogen Informatics"/>
            <person name="Doyle S."/>
        </authorList>
    </citation>
    <scope>NUCLEOTIDE SEQUENCE [LARGE SCALE GENOMIC DNA]</scope>
    <source>
        <strain evidence="2 3">NCTC11997</strain>
    </source>
</reference>
<dbReference type="EMBL" id="UGSB01000001">
    <property type="protein sequence ID" value="SUA53365.1"/>
    <property type="molecule type" value="Genomic_DNA"/>
</dbReference>
<protein>
    <submittedName>
        <fullName evidence="2">Uncharacterized protein</fullName>
    </submittedName>
</protein>